<dbReference type="Pfam" id="PF14438">
    <property type="entry name" value="SM-ATX"/>
    <property type="match status" value="1"/>
</dbReference>
<dbReference type="InterPro" id="IPR025852">
    <property type="entry name" value="SM_dom_ATX"/>
</dbReference>
<evidence type="ECO:0000256" key="1">
    <source>
        <dbReference type="SAM" id="MobiDB-lite"/>
    </source>
</evidence>
<dbReference type="Pfam" id="PF06741">
    <property type="entry name" value="LsmAD"/>
    <property type="match status" value="1"/>
</dbReference>
<feature type="region of interest" description="Disordered" evidence="1">
    <location>
        <begin position="468"/>
        <end position="568"/>
    </location>
</feature>
<evidence type="ECO:0000313" key="3">
    <source>
        <dbReference type="EMBL" id="CAG8647094.1"/>
    </source>
</evidence>
<feature type="compositionally biased region" description="Basic and acidic residues" evidence="1">
    <location>
        <begin position="327"/>
        <end position="349"/>
    </location>
</feature>
<evidence type="ECO:0000259" key="2">
    <source>
        <dbReference type="SMART" id="SM01272"/>
    </source>
</evidence>
<dbReference type="InterPro" id="IPR045117">
    <property type="entry name" value="ATXN2-like"/>
</dbReference>
<feature type="compositionally biased region" description="Polar residues" evidence="1">
    <location>
        <begin position="314"/>
        <end position="323"/>
    </location>
</feature>
<feature type="compositionally biased region" description="Low complexity" evidence="1">
    <location>
        <begin position="18"/>
        <end position="41"/>
    </location>
</feature>
<gene>
    <name evidence="3" type="ORF">GMARGA_LOCUS9155</name>
</gene>
<dbReference type="PANTHER" id="PTHR12854">
    <property type="entry name" value="ATAXIN 2-RELATED"/>
    <property type="match status" value="1"/>
</dbReference>
<evidence type="ECO:0000313" key="4">
    <source>
        <dbReference type="Proteomes" id="UP000789901"/>
    </source>
</evidence>
<dbReference type="EMBL" id="CAJVQB010004845">
    <property type="protein sequence ID" value="CAG8647094.1"/>
    <property type="molecule type" value="Genomic_DNA"/>
</dbReference>
<feature type="region of interest" description="Disordered" evidence="1">
    <location>
        <begin position="1"/>
        <end position="75"/>
    </location>
</feature>
<dbReference type="PANTHER" id="PTHR12854:SF7">
    <property type="entry name" value="ATAXIN-2 HOMOLOG"/>
    <property type="match status" value="1"/>
</dbReference>
<organism evidence="3 4">
    <name type="scientific">Gigaspora margarita</name>
    <dbReference type="NCBI Taxonomy" id="4874"/>
    <lineage>
        <taxon>Eukaryota</taxon>
        <taxon>Fungi</taxon>
        <taxon>Fungi incertae sedis</taxon>
        <taxon>Mucoromycota</taxon>
        <taxon>Glomeromycotina</taxon>
        <taxon>Glomeromycetes</taxon>
        <taxon>Diversisporales</taxon>
        <taxon>Gigasporaceae</taxon>
        <taxon>Gigaspora</taxon>
    </lineage>
</organism>
<feature type="domain" description="LsmAD" evidence="2">
    <location>
        <begin position="236"/>
        <end position="300"/>
    </location>
</feature>
<feature type="compositionally biased region" description="Low complexity" evidence="1">
    <location>
        <begin position="351"/>
        <end position="377"/>
    </location>
</feature>
<feature type="compositionally biased region" description="Polar residues" evidence="1">
    <location>
        <begin position="542"/>
        <end position="554"/>
    </location>
</feature>
<feature type="region of interest" description="Disordered" evidence="1">
    <location>
        <begin position="291"/>
        <end position="378"/>
    </location>
</feature>
<feature type="compositionally biased region" description="Low complexity" evidence="1">
    <location>
        <begin position="56"/>
        <end position="75"/>
    </location>
</feature>
<accession>A0ABN7US73</accession>
<sequence length="765" mass="85891">MSSATMRPKGGRRQDGYQSFNQNSNQSHNNRSSKNKWNNNSQHLVNNTPRNQQISPTTQPSNNHHNNTPSSGSTSLKTIDQHVVHDEVAAKHMHDRILFLLANFVGINVIVTVKSGIKYQGLLSRACTESELGVVLKCARKVLSKQDEKTIPNGMINEFIIFARDLMEIYATGVDFSLSEKISTEREGFRTDADISGRTEIRERELHKWTPDESGEAMKESANASWDQFAVNEQLFGLTTDYNEEIYTTKLDRSKADYKERERKAINIANEITRESTTNVHMLEERGYIVEDQIDEEERDPNKYTPPHLRKQQEQPIQSNGVASTVKKVEQNNEVTKDAKVKPPEDPKPTTKPTQPATIPTSPPSSIQKIPPFSPSSLSSYRIPEHVMASLQLPRKNGAEAEGKPIEAQIVKTFRQFATSEKERLQQRKQAIFKKEMDGKMAELLKWGQNFKLNSPLPEDLIPILTKDETKQSKPSIKIEEAQPQKSNGELKTTSEKVISEKPITPADKAPPQFPNRTPVTTQTNTQYKLNVKAPEWKPNPNAASFTPTPNSNTGDKRSPGSSPFFGNRQLKKNLLSLKDGFSPFQKSKPLPNPSAIPPTWPFGQRPFRHHFTVTNYEEDIYSQATANQSFGFAAYPVAAPYRYPSGQFVGVPPMPLQQATPMPYLQPGFVPGIPFTAAAPLPPTGAPPTIYSPQISSMIPLPTGIHPPIYQPSQYQHGIPMMRYPHDMVPHVSPNGVMMSQRPMMVDPQQHYSESIRPALNHQN</sequence>
<name>A0ABN7US73_GIGMA</name>
<reference evidence="3 4" key="1">
    <citation type="submission" date="2021-06" db="EMBL/GenBank/DDBJ databases">
        <authorList>
            <person name="Kallberg Y."/>
            <person name="Tangrot J."/>
            <person name="Rosling A."/>
        </authorList>
    </citation>
    <scope>NUCLEOTIDE SEQUENCE [LARGE SCALE GENOMIC DNA]</scope>
    <source>
        <strain evidence="3 4">120-4 pot B 10/14</strain>
    </source>
</reference>
<feature type="compositionally biased region" description="Polar residues" evidence="1">
    <location>
        <begin position="515"/>
        <end position="529"/>
    </location>
</feature>
<dbReference type="InterPro" id="IPR009604">
    <property type="entry name" value="LsmAD_domain"/>
</dbReference>
<protein>
    <submittedName>
        <fullName evidence="3">780_t:CDS:1</fullName>
    </submittedName>
</protein>
<proteinExistence type="predicted"/>
<dbReference type="Proteomes" id="UP000789901">
    <property type="component" value="Unassembled WGS sequence"/>
</dbReference>
<dbReference type="SMART" id="SM01272">
    <property type="entry name" value="LsmAD"/>
    <property type="match status" value="1"/>
</dbReference>
<feature type="compositionally biased region" description="Basic and acidic residues" evidence="1">
    <location>
        <begin position="468"/>
        <end position="483"/>
    </location>
</feature>
<feature type="compositionally biased region" description="Polar residues" evidence="1">
    <location>
        <begin position="42"/>
        <end position="55"/>
    </location>
</feature>
<keyword evidence="4" id="KW-1185">Reference proteome</keyword>
<comment type="caution">
    <text evidence="3">The sequence shown here is derived from an EMBL/GenBank/DDBJ whole genome shotgun (WGS) entry which is preliminary data.</text>
</comment>